<dbReference type="InterPro" id="IPR025604">
    <property type="entry name" value="End3"/>
</dbReference>
<dbReference type="AlphaFoldDB" id="U4KUS8"/>
<keyword evidence="14" id="KW-0009">Actin-binding</keyword>
<dbReference type="InterPro" id="IPR000261">
    <property type="entry name" value="EH_dom"/>
</dbReference>
<dbReference type="Gene3D" id="1.10.238.10">
    <property type="entry name" value="EF-hand"/>
    <property type="match status" value="2"/>
</dbReference>
<dbReference type="eggNOG" id="KOG0998">
    <property type="taxonomic scope" value="Eukaryota"/>
</dbReference>
<evidence type="ECO:0000256" key="11">
    <source>
        <dbReference type="ARBA" id="ARBA00022837"/>
    </source>
</evidence>
<evidence type="ECO:0000259" key="20">
    <source>
        <dbReference type="PROSITE" id="PS50222"/>
    </source>
</evidence>
<evidence type="ECO:0000256" key="16">
    <source>
        <dbReference type="ARBA" id="ARBA00025194"/>
    </source>
</evidence>
<dbReference type="GO" id="GO:0016197">
    <property type="term" value="P:endosomal transport"/>
    <property type="evidence" value="ECO:0007669"/>
    <property type="project" value="TreeGrafter"/>
</dbReference>
<dbReference type="SMART" id="SM00027">
    <property type="entry name" value="EH"/>
    <property type="match status" value="2"/>
</dbReference>
<evidence type="ECO:0000256" key="8">
    <source>
        <dbReference type="ARBA" id="ARBA00022583"/>
    </source>
</evidence>
<keyword evidence="11" id="KW-0106">Calcium</keyword>
<feature type="domain" description="EF-hand" evidence="20">
    <location>
        <begin position="42"/>
        <end position="77"/>
    </location>
</feature>
<dbReference type="InterPro" id="IPR018247">
    <property type="entry name" value="EF_Hand_1_Ca_BS"/>
</dbReference>
<dbReference type="EMBL" id="HF935235">
    <property type="protein sequence ID" value="CCX05148.1"/>
    <property type="molecule type" value="Genomic_DNA"/>
</dbReference>
<evidence type="ECO:0000256" key="5">
    <source>
        <dbReference type="ARBA" id="ARBA00011159"/>
    </source>
</evidence>
<evidence type="ECO:0000256" key="6">
    <source>
        <dbReference type="ARBA" id="ARBA00022475"/>
    </source>
</evidence>
<reference evidence="21 22" key="1">
    <citation type="journal article" date="2013" name="PLoS Genet.">
        <title>The genome and development-dependent transcriptomes of Pyronema confluens: a window into fungal evolution.</title>
        <authorList>
            <person name="Traeger S."/>
            <person name="Altegoer F."/>
            <person name="Freitag M."/>
            <person name="Gabaldon T."/>
            <person name="Kempken F."/>
            <person name="Kumar A."/>
            <person name="Marcet-Houben M."/>
            <person name="Poggeler S."/>
            <person name="Stajich J.E."/>
            <person name="Nowrousian M."/>
        </authorList>
    </citation>
    <scope>NUCLEOTIDE SEQUENCE [LARGE SCALE GENOMIC DNA]</scope>
    <source>
        <strain evidence="22">CBS 100304</strain>
        <tissue evidence="21">Vegetative mycelium</tissue>
    </source>
</reference>
<keyword evidence="15" id="KW-0206">Cytoskeleton</keyword>
<keyword evidence="22" id="KW-1185">Reference proteome</keyword>
<feature type="coiled-coil region" evidence="18">
    <location>
        <begin position="290"/>
        <end position="402"/>
    </location>
</feature>
<evidence type="ECO:0000256" key="7">
    <source>
        <dbReference type="ARBA" id="ARBA00022490"/>
    </source>
</evidence>
<dbReference type="InterPro" id="IPR011992">
    <property type="entry name" value="EF-hand-dom_pair"/>
</dbReference>
<dbReference type="GO" id="GO:0006897">
    <property type="term" value="P:endocytosis"/>
    <property type="evidence" value="ECO:0007669"/>
    <property type="project" value="UniProtKB-KW"/>
</dbReference>
<dbReference type="InterPro" id="IPR002048">
    <property type="entry name" value="EF_hand_dom"/>
</dbReference>
<sequence length="403" mass="45499">MSRKPISQADIDKYWEIFSHHSQGNLKITGDQASSILRNSGLSDNQLAKIWDLADIDRDGDLDFEEFCVAMRLIYEIINGDLKTVPKTLPDWLIPESKLHLVRAKDALDNGGEEFERPEPEDDTPGLKNGFEWYMAPADKRKYEDIYMANSGTHGQIAFAALNELYDSIDVPDTEVTRAWNMVNPSKTTTIGKDQCIAFLHMLSNRHEGYRIPASIPASLRASFEQNKINYDIESVKPPQRASGPDRNTISGKKAAFGESYITRLGIGGASTYKHSGTDFSSTKDEDWEEVRLKRELADLEKQITDAEAAADKRRNRDRHGASGASTIALVKRELEQMLDYKRRELRNLDEGTGLEAGKSLKSVREDLDMVKEQVDALEGHLRRREAALQQVLAEVEDEKARR</sequence>
<evidence type="ECO:0000256" key="10">
    <source>
        <dbReference type="ARBA" id="ARBA00022753"/>
    </source>
</evidence>
<evidence type="ECO:0000256" key="12">
    <source>
        <dbReference type="ARBA" id="ARBA00023054"/>
    </source>
</evidence>
<keyword evidence="12 18" id="KW-0175">Coiled coil</keyword>
<dbReference type="GO" id="GO:0010008">
    <property type="term" value="C:endosome membrane"/>
    <property type="evidence" value="ECO:0007669"/>
    <property type="project" value="UniProtKB-SubCell"/>
</dbReference>
<accession>U4KUS8</accession>
<keyword evidence="6" id="KW-1003">Cell membrane</keyword>
<evidence type="ECO:0000256" key="18">
    <source>
        <dbReference type="SAM" id="Coils"/>
    </source>
</evidence>
<comment type="subcellular location">
    <subcellularLocation>
        <location evidence="3">Cell membrane</location>
        <topology evidence="3">Peripheral membrane protein</topology>
        <orientation evidence="3">Cytoplasmic side</orientation>
    </subcellularLocation>
    <subcellularLocation>
        <location evidence="2">Cytoplasm</location>
        <location evidence="2">Cytoskeleton</location>
        <location evidence="2">Actin patch</location>
    </subcellularLocation>
    <subcellularLocation>
        <location evidence="1">Endosome membrane</location>
        <topology evidence="1">Peripheral membrane protein</topology>
        <orientation evidence="1">Cytoplasmic side</orientation>
    </subcellularLocation>
</comment>
<feature type="domain" description="EH" evidence="19">
    <location>
        <begin position="139"/>
        <end position="227"/>
    </location>
</feature>
<protein>
    <recommendedName>
        <fullName evidence="17">Endocytosis protein 3</fullName>
    </recommendedName>
</protein>
<dbReference type="Proteomes" id="UP000018144">
    <property type="component" value="Unassembled WGS sequence"/>
</dbReference>
<organism evidence="21 22">
    <name type="scientific">Pyronema omphalodes (strain CBS 100304)</name>
    <name type="common">Pyronema confluens</name>
    <dbReference type="NCBI Taxonomy" id="1076935"/>
    <lineage>
        <taxon>Eukaryota</taxon>
        <taxon>Fungi</taxon>
        <taxon>Dikarya</taxon>
        <taxon>Ascomycota</taxon>
        <taxon>Pezizomycotina</taxon>
        <taxon>Pezizomycetes</taxon>
        <taxon>Pezizales</taxon>
        <taxon>Pyronemataceae</taxon>
        <taxon>Pyronema</taxon>
    </lineage>
</organism>
<dbReference type="STRING" id="1076935.U4KUS8"/>
<dbReference type="GO" id="GO:0005509">
    <property type="term" value="F:calcium ion binding"/>
    <property type="evidence" value="ECO:0007669"/>
    <property type="project" value="InterPro"/>
</dbReference>
<evidence type="ECO:0000256" key="13">
    <source>
        <dbReference type="ARBA" id="ARBA00023136"/>
    </source>
</evidence>
<evidence type="ECO:0000256" key="9">
    <source>
        <dbReference type="ARBA" id="ARBA00022737"/>
    </source>
</evidence>
<keyword evidence="7" id="KW-0963">Cytoplasm</keyword>
<keyword evidence="8" id="KW-0254">Endocytosis</keyword>
<feature type="domain" description="EH" evidence="19">
    <location>
        <begin position="10"/>
        <end position="100"/>
    </location>
</feature>
<name>U4KUS8_PYROM</name>
<dbReference type="SUPFAM" id="SSF47473">
    <property type="entry name" value="EF-hand"/>
    <property type="match status" value="2"/>
</dbReference>
<evidence type="ECO:0000256" key="1">
    <source>
        <dbReference type="ARBA" id="ARBA00004125"/>
    </source>
</evidence>
<evidence type="ECO:0000313" key="21">
    <source>
        <dbReference type="EMBL" id="CCX05148.1"/>
    </source>
</evidence>
<dbReference type="SMART" id="SM00054">
    <property type="entry name" value="EFh"/>
    <property type="match status" value="1"/>
</dbReference>
<dbReference type="PROSITE" id="PS50031">
    <property type="entry name" value="EH"/>
    <property type="match status" value="2"/>
</dbReference>
<dbReference type="OMA" id="DWLIPES"/>
<keyword evidence="10" id="KW-0967">Endosome</keyword>
<comment type="subunit">
    <text evidence="5">Component of the PAN1 actin cytoskeleton-regulatory complex.</text>
</comment>
<gene>
    <name evidence="21" type="ORF">PCON_04735</name>
</gene>
<evidence type="ECO:0000256" key="15">
    <source>
        <dbReference type="ARBA" id="ARBA00023212"/>
    </source>
</evidence>
<dbReference type="CDD" id="cd00052">
    <property type="entry name" value="EH"/>
    <property type="match status" value="1"/>
</dbReference>
<evidence type="ECO:0000256" key="14">
    <source>
        <dbReference type="ARBA" id="ARBA00023203"/>
    </source>
</evidence>
<evidence type="ECO:0000256" key="2">
    <source>
        <dbReference type="ARBA" id="ARBA00004134"/>
    </source>
</evidence>
<evidence type="ECO:0000313" key="22">
    <source>
        <dbReference type="Proteomes" id="UP000018144"/>
    </source>
</evidence>
<dbReference type="GO" id="GO:0005886">
    <property type="term" value="C:plasma membrane"/>
    <property type="evidence" value="ECO:0007669"/>
    <property type="project" value="UniProtKB-SubCell"/>
</dbReference>
<dbReference type="OrthoDB" id="1716625at2759"/>
<dbReference type="PANTHER" id="PTHR11216">
    <property type="entry name" value="EH DOMAIN"/>
    <property type="match status" value="1"/>
</dbReference>
<dbReference type="GO" id="GO:0007015">
    <property type="term" value="P:actin filament organization"/>
    <property type="evidence" value="ECO:0007669"/>
    <property type="project" value="InterPro"/>
</dbReference>
<comment type="function">
    <text evidence="16">Component of the PAN1 actin cytoskeleton-regulatory complex required for the internalization of endosomes during actin-coupled endocytosis. The complex links the site of endocytosis to the cell membrane-associated actin cytoskeleton. Mediates uptake of external molecules and vacuolar degradation of plasma membrane proteins. Plays a role in the proper organization of the cell membrane-associated actin cytoskeleton and promotes its destabilization.</text>
</comment>
<proteinExistence type="inferred from homology"/>
<evidence type="ECO:0000256" key="3">
    <source>
        <dbReference type="ARBA" id="ARBA00004413"/>
    </source>
</evidence>
<dbReference type="GO" id="GO:0030479">
    <property type="term" value="C:actin cortical patch"/>
    <property type="evidence" value="ECO:0007669"/>
    <property type="project" value="UniProtKB-SubCell"/>
</dbReference>
<dbReference type="PROSITE" id="PS00018">
    <property type="entry name" value="EF_HAND_1"/>
    <property type="match status" value="1"/>
</dbReference>
<evidence type="ECO:0000259" key="19">
    <source>
        <dbReference type="PROSITE" id="PS50031"/>
    </source>
</evidence>
<keyword evidence="13" id="KW-0472">Membrane</keyword>
<comment type="similarity">
    <text evidence="4">Belongs to the END3 family.</text>
</comment>
<dbReference type="Pfam" id="PF12761">
    <property type="entry name" value="End3"/>
    <property type="match status" value="1"/>
</dbReference>
<evidence type="ECO:0000256" key="17">
    <source>
        <dbReference type="ARBA" id="ARBA00029684"/>
    </source>
</evidence>
<dbReference type="GO" id="GO:0003779">
    <property type="term" value="F:actin binding"/>
    <property type="evidence" value="ECO:0007669"/>
    <property type="project" value="UniProtKB-KW"/>
</dbReference>
<dbReference type="Pfam" id="PF12763">
    <property type="entry name" value="EH"/>
    <property type="match status" value="1"/>
</dbReference>
<evidence type="ECO:0000256" key="4">
    <source>
        <dbReference type="ARBA" id="ARBA00009909"/>
    </source>
</evidence>
<keyword evidence="9" id="KW-0677">Repeat</keyword>
<dbReference type="PROSITE" id="PS50222">
    <property type="entry name" value="EF_HAND_2"/>
    <property type="match status" value="1"/>
</dbReference>